<keyword evidence="1" id="KW-0863">Zinc-finger</keyword>
<protein>
    <recommendedName>
        <fullName evidence="3">C2H2-type domain-containing protein</fullName>
    </recommendedName>
</protein>
<dbReference type="InterPro" id="IPR013087">
    <property type="entry name" value="Znf_C2H2_type"/>
</dbReference>
<dbReference type="GO" id="GO:0008270">
    <property type="term" value="F:zinc ion binding"/>
    <property type="evidence" value="ECO:0007669"/>
    <property type="project" value="UniProtKB-KW"/>
</dbReference>
<dbReference type="OrthoDB" id="9439903at2759"/>
<evidence type="ECO:0000313" key="4">
    <source>
        <dbReference type="EMBL" id="CAF9937425.1"/>
    </source>
</evidence>
<sequence>MEFSHADGSQVSESFDGNYNSVVNIPNNAWWDSLFGIDRSKTTGDQAPAEPATAALGSKPSPSNSMGHLSSLVPSIEPYFTGSCSTLQAIQSKTGIVATCNADFLPCTDGPSNTFSPSSTFDLAVPYQPLGAIGMESTGHESALGITTQPDQSFGIRCGLDQQSQTPSSLAQTNECHMAFHNLLSGSDGSTLHNQQHPDTSDALAVNRAGCYTSDHMAEPYFHSFENHQSVQQPNGTQMDECEAALVKHPSSTPPERQHGHQFRVRPINDPTSPMYLPPNDPTMASASTDLSTSTSATSPRDDSWKCDKCGTVLKTKGSRNLTRNKRRHCCPGTGPKHPCPRCQKSFNRGDSRLLHLRKWHPETQVDPPRPRKRNIH</sequence>
<reference evidence="4" key="1">
    <citation type="submission" date="2021-03" db="EMBL/GenBank/DDBJ databases">
        <authorList>
            <person name="Tagirdzhanova G."/>
        </authorList>
    </citation>
    <scope>NUCLEOTIDE SEQUENCE</scope>
</reference>
<proteinExistence type="predicted"/>
<evidence type="ECO:0000256" key="1">
    <source>
        <dbReference type="PROSITE-ProRule" id="PRU00042"/>
    </source>
</evidence>
<keyword evidence="1" id="KW-0479">Metal-binding</keyword>
<feature type="compositionally biased region" description="Low complexity" evidence="2">
    <location>
        <begin position="283"/>
        <end position="299"/>
    </location>
</feature>
<dbReference type="Proteomes" id="UP000664534">
    <property type="component" value="Unassembled WGS sequence"/>
</dbReference>
<name>A0A8H3G7U3_9LECA</name>
<evidence type="ECO:0000259" key="3">
    <source>
        <dbReference type="PROSITE" id="PS50157"/>
    </source>
</evidence>
<gene>
    <name evidence="4" type="ORF">IMSHALPRED_011134</name>
</gene>
<keyword evidence="1" id="KW-0862">Zinc</keyword>
<organism evidence="4 5">
    <name type="scientific">Imshaugia aleurites</name>
    <dbReference type="NCBI Taxonomy" id="172621"/>
    <lineage>
        <taxon>Eukaryota</taxon>
        <taxon>Fungi</taxon>
        <taxon>Dikarya</taxon>
        <taxon>Ascomycota</taxon>
        <taxon>Pezizomycotina</taxon>
        <taxon>Lecanoromycetes</taxon>
        <taxon>OSLEUM clade</taxon>
        <taxon>Lecanoromycetidae</taxon>
        <taxon>Lecanorales</taxon>
        <taxon>Lecanorineae</taxon>
        <taxon>Parmeliaceae</taxon>
        <taxon>Imshaugia</taxon>
    </lineage>
</organism>
<evidence type="ECO:0000256" key="2">
    <source>
        <dbReference type="SAM" id="MobiDB-lite"/>
    </source>
</evidence>
<dbReference type="PROSITE" id="PS00028">
    <property type="entry name" value="ZINC_FINGER_C2H2_1"/>
    <property type="match status" value="1"/>
</dbReference>
<dbReference type="Gene3D" id="3.30.160.60">
    <property type="entry name" value="Classic Zinc Finger"/>
    <property type="match status" value="1"/>
</dbReference>
<feature type="domain" description="C2H2-type" evidence="3">
    <location>
        <begin position="338"/>
        <end position="366"/>
    </location>
</feature>
<evidence type="ECO:0000313" key="5">
    <source>
        <dbReference type="Proteomes" id="UP000664534"/>
    </source>
</evidence>
<dbReference type="EMBL" id="CAJPDT010000099">
    <property type="protein sequence ID" value="CAF9937425.1"/>
    <property type="molecule type" value="Genomic_DNA"/>
</dbReference>
<accession>A0A8H3G7U3</accession>
<feature type="region of interest" description="Disordered" evidence="2">
    <location>
        <begin position="41"/>
        <end position="68"/>
    </location>
</feature>
<dbReference type="PROSITE" id="PS50157">
    <property type="entry name" value="ZINC_FINGER_C2H2_2"/>
    <property type="match status" value="1"/>
</dbReference>
<comment type="caution">
    <text evidence="4">The sequence shown here is derived from an EMBL/GenBank/DDBJ whole genome shotgun (WGS) entry which is preliminary data.</text>
</comment>
<keyword evidence="5" id="KW-1185">Reference proteome</keyword>
<dbReference type="AlphaFoldDB" id="A0A8H3G7U3"/>
<feature type="region of interest" description="Disordered" evidence="2">
    <location>
        <begin position="276"/>
        <end position="303"/>
    </location>
</feature>